<reference evidence="3 4" key="1">
    <citation type="submission" date="2018-02" db="EMBL/GenBank/DDBJ databases">
        <title>Draft genome sequence of bacterial isolates from marine environment.</title>
        <authorList>
            <person name="Singh S.K."/>
            <person name="Hill R."/>
            <person name="Major S."/>
            <person name="Cai H."/>
            <person name="Li Y."/>
        </authorList>
    </citation>
    <scope>NUCLEOTIDE SEQUENCE [LARGE SCALE GENOMIC DNA]</scope>
    <source>
        <strain evidence="3 4">IMET F</strain>
    </source>
</reference>
<dbReference type="EMBL" id="PTPZ01000001">
    <property type="protein sequence ID" value="PPZ92983.1"/>
    <property type="molecule type" value="Genomic_DNA"/>
</dbReference>
<proteinExistence type="predicted"/>
<dbReference type="Pfam" id="PF18962">
    <property type="entry name" value="Por_Secre_tail"/>
    <property type="match status" value="1"/>
</dbReference>
<comment type="caution">
    <text evidence="3">The sequence shown here is derived from an EMBL/GenBank/DDBJ whole genome shotgun (WGS) entry which is preliminary data.</text>
</comment>
<sequence length="179" mass="19242">MANGTNYNVFNLKDFTTSATVTPTAVQATGSNAGNGSNDYIGVINTGGAWQKVTLDMSTITSVNVADNTKNFFALKVGKDVSYSLDIDDVQIVSSNMGTIDVKEFDKKVKMNTLVSDNLTLIELPSKSTVNIYSVDGKLVSSNRVNSGESINVSKLQKGNYIVTVEDGKNKVSRKIVKK</sequence>
<dbReference type="Proteomes" id="UP000238565">
    <property type="component" value="Unassembled WGS sequence"/>
</dbReference>
<evidence type="ECO:0000256" key="1">
    <source>
        <dbReference type="ARBA" id="ARBA00022729"/>
    </source>
</evidence>
<dbReference type="AlphaFoldDB" id="A0A2S7I8W1"/>
<evidence type="ECO:0000313" key="4">
    <source>
        <dbReference type="Proteomes" id="UP000238565"/>
    </source>
</evidence>
<evidence type="ECO:0000259" key="2">
    <source>
        <dbReference type="Pfam" id="PF18962"/>
    </source>
</evidence>
<gene>
    <name evidence="3" type="ORF">C3729_00030</name>
</gene>
<organism evidence="3 4">
    <name type="scientific">Cloacibacterium normanense</name>
    <dbReference type="NCBI Taxonomy" id="237258"/>
    <lineage>
        <taxon>Bacteria</taxon>
        <taxon>Pseudomonadati</taxon>
        <taxon>Bacteroidota</taxon>
        <taxon>Flavobacteriia</taxon>
        <taxon>Flavobacteriales</taxon>
        <taxon>Weeksellaceae</taxon>
    </lineage>
</organism>
<feature type="domain" description="Secretion system C-terminal sorting" evidence="2">
    <location>
        <begin position="117"/>
        <end position="177"/>
    </location>
</feature>
<keyword evidence="1" id="KW-0732">Signal</keyword>
<name>A0A2S7I8W1_9FLAO</name>
<dbReference type="InterPro" id="IPR026444">
    <property type="entry name" value="Secre_tail"/>
</dbReference>
<protein>
    <recommendedName>
        <fullName evidence="2">Secretion system C-terminal sorting domain-containing protein</fullName>
    </recommendedName>
</protein>
<dbReference type="NCBIfam" id="TIGR04183">
    <property type="entry name" value="Por_Secre_tail"/>
    <property type="match status" value="1"/>
</dbReference>
<evidence type="ECO:0000313" key="3">
    <source>
        <dbReference type="EMBL" id="PPZ92983.1"/>
    </source>
</evidence>
<accession>A0A2S7I8W1</accession>